<protein>
    <recommendedName>
        <fullName evidence="4">CCHC-type domain-containing protein</fullName>
    </recommendedName>
</protein>
<comment type="caution">
    <text evidence="2">The sequence shown here is derived from an EMBL/GenBank/DDBJ whole genome shotgun (WGS) entry which is preliminary data.</text>
</comment>
<keyword evidence="1" id="KW-0812">Transmembrane</keyword>
<keyword evidence="3" id="KW-1185">Reference proteome</keyword>
<evidence type="ECO:0000256" key="1">
    <source>
        <dbReference type="SAM" id="Phobius"/>
    </source>
</evidence>
<proteinExistence type="predicted"/>
<dbReference type="Proteomes" id="UP001516400">
    <property type="component" value="Unassembled WGS sequence"/>
</dbReference>
<evidence type="ECO:0000313" key="3">
    <source>
        <dbReference type="Proteomes" id="UP001516400"/>
    </source>
</evidence>
<gene>
    <name evidence="2" type="ORF">HHI36_004879</name>
</gene>
<dbReference type="AlphaFoldDB" id="A0ABD2NSI1"/>
<reference evidence="2 3" key="1">
    <citation type="journal article" date="2021" name="BMC Biol.">
        <title>Horizontally acquired antibacterial genes associated with adaptive radiation of ladybird beetles.</title>
        <authorList>
            <person name="Li H.S."/>
            <person name="Tang X.F."/>
            <person name="Huang Y.H."/>
            <person name="Xu Z.Y."/>
            <person name="Chen M.L."/>
            <person name="Du X.Y."/>
            <person name="Qiu B.Y."/>
            <person name="Chen P.T."/>
            <person name="Zhang W."/>
            <person name="Slipinski A."/>
            <person name="Escalona H.E."/>
            <person name="Waterhouse R.M."/>
            <person name="Zwick A."/>
            <person name="Pang H."/>
        </authorList>
    </citation>
    <scope>NUCLEOTIDE SEQUENCE [LARGE SCALE GENOMIC DNA]</scope>
    <source>
        <strain evidence="2">SYSU2018</strain>
    </source>
</reference>
<organism evidence="2 3">
    <name type="scientific">Cryptolaemus montrouzieri</name>
    <dbReference type="NCBI Taxonomy" id="559131"/>
    <lineage>
        <taxon>Eukaryota</taxon>
        <taxon>Metazoa</taxon>
        <taxon>Ecdysozoa</taxon>
        <taxon>Arthropoda</taxon>
        <taxon>Hexapoda</taxon>
        <taxon>Insecta</taxon>
        <taxon>Pterygota</taxon>
        <taxon>Neoptera</taxon>
        <taxon>Endopterygota</taxon>
        <taxon>Coleoptera</taxon>
        <taxon>Polyphaga</taxon>
        <taxon>Cucujiformia</taxon>
        <taxon>Coccinelloidea</taxon>
        <taxon>Coccinellidae</taxon>
        <taxon>Scymninae</taxon>
        <taxon>Scymnini</taxon>
        <taxon>Cryptolaemus</taxon>
    </lineage>
</organism>
<feature type="transmembrane region" description="Helical" evidence="1">
    <location>
        <begin position="155"/>
        <end position="177"/>
    </location>
</feature>
<evidence type="ECO:0000313" key="2">
    <source>
        <dbReference type="EMBL" id="KAL3281673.1"/>
    </source>
</evidence>
<dbReference type="EMBL" id="JABFTP020000144">
    <property type="protein sequence ID" value="KAL3281673.1"/>
    <property type="molecule type" value="Genomic_DNA"/>
</dbReference>
<sequence>MKVTEGNDEEEATQRNVRSQLITLEAELTEIVDTSNPRNNPPHSTPIASGSVPSNLTYLKKIPIHKWGIKKLSARGSSISLLELIDSLRNLLDQIKSWKQDHREQVTVFISTMEAEFNRLTRSIPQQEIIDIIGNSLLPDYVKGLVLHDIEELKILYNFIKIIDLLLAGNIINIIFLRYLNPKLYLQMFVVGIVKNLVISLVIARPNVLFFCFDCGKKGIIRTKCPVRSKNLNLIDVAGLSGQIMSRVQSTEHLST</sequence>
<accession>A0ABD2NSI1</accession>
<name>A0ABD2NSI1_9CUCU</name>
<keyword evidence="1" id="KW-1133">Transmembrane helix</keyword>
<evidence type="ECO:0008006" key="4">
    <source>
        <dbReference type="Google" id="ProtNLM"/>
    </source>
</evidence>
<feature type="transmembrane region" description="Helical" evidence="1">
    <location>
        <begin position="184"/>
        <end position="204"/>
    </location>
</feature>
<keyword evidence="1" id="KW-0472">Membrane</keyword>